<evidence type="ECO:0000256" key="1">
    <source>
        <dbReference type="ARBA" id="ARBA00004370"/>
    </source>
</evidence>
<evidence type="ECO:0000256" key="5">
    <source>
        <dbReference type="ARBA" id="ARBA00022967"/>
    </source>
</evidence>
<dbReference type="Pfam" id="PF00122">
    <property type="entry name" value="E1-E2_ATPase"/>
    <property type="match status" value="1"/>
</dbReference>
<dbReference type="InterPro" id="IPR051014">
    <property type="entry name" value="Cation_Transport_ATPase_IB"/>
</dbReference>
<comment type="catalytic activity">
    <reaction evidence="9">
        <text>Zn(2+)(in) + ATP + H2O = Zn(2+)(out) + ADP + phosphate + H(+)</text>
        <dbReference type="Rhea" id="RHEA:20621"/>
        <dbReference type="ChEBI" id="CHEBI:15377"/>
        <dbReference type="ChEBI" id="CHEBI:15378"/>
        <dbReference type="ChEBI" id="CHEBI:29105"/>
        <dbReference type="ChEBI" id="CHEBI:30616"/>
        <dbReference type="ChEBI" id="CHEBI:43474"/>
        <dbReference type="ChEBI" id="CHEBI:456216"/>
        <dbReference type="EC" id="7.2.2.12"/>
    </reaction>
</comment>
<dbReference type="PANTHER" id="PTHR48085">
    <property type="entry name" value="CADMIUM/ZINC-TRANSPORTING ATPASE HMA2-RELATED"/>
    <property type="match status" value="1"/>
</dbReference>
<evidence type="ECO:0000256" key="9">
    <source>
        <dbReference type="ARBA" id="ARBA00047308"/>
    </source>
</evidence>
<dbReference type="InterPro" id="IPR023214">
    <property type="entry name" value="HAD_sf"/>
</dbReference>
<keyword evidence="4 10" id="KW-0479">Metal-binding</keyword>
<dbReference type="InterPro" id="IPR027256">
    <property type="entry name" value="P-typ_ATPase_IB"/>
</dbReference>
<dbReference type="PROSITE" id="PS00154">
    <property type="entry name" value="ATPASE_E1_E2"/>
    <property type="match status" value="1"/>
</dbReference>
<proteinExistence type="inferred from homology"/>
<feature type="transmembrane region" description="Helical" evidence="10">
    <location>
        <begin position="625"/>
        <end position="644"/>
    </location>
</feature>
<keyword evidence="10" id="KW-1003">Cell membrane</keyword>
<dbReference type="InterPro" id="IPR023299">
    <property type="entry name" value="ATPase_P-typ_cyto_dom_N"/>
</dbReference>
<accession>R7ZWK2</accession>
<evidence type="ECO:0000256" key="3">
    <source>
        <dbReference type="ARBA" id="ARBA00022692"/>
    </source>
</evidence>
<evidence type="ECO:0000256" key="7">
    <source>
        <dbReference type="ARBA" id="ARBA00023136"/>
    </source>
</evidence>
<dbReference type="SUPFAM" id="SSF81653">
    <property type="entry name" value="Calcium ATPase, transduction domain A"/>
    <property type="match status" value="1"/>
</dbReference>
<dbReference type="InterPro" id="IPR036412">
    <property type="entry name" value="HAD-like_sf"/>
</dbReference>
<evidence type="ECO:0000256" key="4">
    <source>
        <dbReference type="ARBA" id="ARBA00022723"/>
    </source>
</evidence>
<dbReference type="Gene3D" id="3.40.1110.10">
    <property type="entry name" value="Calcium-transporting ATPase, cytoplasmic domain N"/>
    <property type="match status" value="1"/>
</dbReference>
<dbReference type="Pfam" id="PF00702">
    <property type="entry name" value="Hydrolase"/>
    <property type="match status" value="1"/>
</dbReference>
<dbReference type="GO" id="GO:0046872">
    <property type="term" value="F:metal ion binding"/>
    <property type="evidence" value="ECO:0007669"/>
    <property type="project" value="UniProtKB-KW"/>
</dbReference>
<dbReference type="InterPro" id="IPR023298">
    <property type="entry name" value="ATPase_P-typ_TM_dom_sf"/>
</dbReference>
<feature type="transmembrane region" description="Helical" evidence="10">
    <location>
        <begin position="65"/>
        <end position="85"/>
    </location>
</feature>
<protein>
    <recommendedName>
        <fullName evidence="8">P-type Zn(2+) transporter</fullName>
        <ecNumber evidence="8">7.2.2.12</ecNumber>
    </recommendedName>
</protein>
<dbReference type="InterPro" id="IPR001757">
    <property type="entry name" value="P_typ_ATPase"/>
</dbReference>
<evidence type="ECO:0000256" key="2">
    <source>
        <dbReference type="ARBA" id="ARBA00006024"/>
    </source>
</evidence>
<dbReference type="InterPro" id="IPR018303">
    <property type="entry name" value="ATPase_P-typ_P_site"/>
</dbReference>
<dbReference type="RefSeq" id="WP_010853142.1">
    <property type="nucleotide sequence ID" value="NZ_AQHR01000031.1"/>
</dbReference>
<evidence type="ECO:0000259" key="11">
    <source>
        <dbReference type="Pfam" id="PF00122"/>
    </source>
</evidence>
<comment type="similarity">
    <text evidence="2 10">Belongs to the cation transport ATPase (P-type) (TC 3.A.3) family. Type IB subfamily.</text>
</comment>
<keyword evidence="13" id="KW-1185">Reference proteome</keyword>
<dbReference type="GO" id="GO:0015086">
    <property type="term" value="F:cadmium ion transmembrane transporter activity"/>
    <property type="evidence" value="ECO:0007669"/>
    <property type="project" value="TreeGrafter"/>
</dbReference>
<dbReference type="AlphaFoldDB" id="R7ZWK2"/>
<keyword evidence="12" id="KW-0378">Hydrolase</keyword>
<dbReference type="GO" id="GO:0005886">
    <property type="term" value="C:plasma membrane"/>
    <property type="evidence" value="ECO:0007669"/>
    <property type="project" value="UniProtKB-SubCell"/>
</dbReference>
<feature type="domain" description="P-type ATPase A" evidence="11">
    <location>
        <begin position="146"/>
        <end position="246"/>
    </location>
</feature>
<gene>
    <name evidence="12" type="ORF">ADIS_0994</name>
</gene>
<reference evidence="12 13" key="1">
    <citation type="submission" date="2013-02" db="EMBL/GenBank/DDBJ databases">
        <title>A novel strain isolated from Lonar lake, Maharashtra, India.</title>
        <authorList>
            <person name="Singh A."/>
        </authorList>
    </citation>
    <scope>NUCLEOTIDE SEQUENCE [LARGE SCALE GENOMIC DNA]</scope>
    <source>
        <strain evidence="12 13">AK24</strain>
    </source>
</reference>
<keyword evidence="10" id="KW-0547">Nucleotide-binding</keyword>
<comment type="caution">
    <text evidence="12">The sequence shown here is derived from an EMBL/GenBank/DDBJ whole genome shotgun (WGS) entry which is preliminary data.</text>
</comment>
<dbReference type="PANTHER" id="PTHR48085:SF5">
    <property type="entry name" value="CADMIUM_ZINC-TRANSPORTING ATPASE HMA4-RELATED"/>
    <property type="match status" value="1"/>
</dbReference>
<feature type="transmembrane region" description="Helical" evidence="10">
    <location>
        <begin position="599"/>
        <end position="619"/>
    </location>
</feature>
<sequence>MNESKNPASDISCCEPEITAPKNKKSAFFEWKDWKHPLFSLALLLGAIPLEFGAGGYFFSGWVRPLWYVMAYLPVALPVLSRAWSLIRKGEVFTEFFLMGLATLGAFAIGEYPEGVAVMLFYAVGELFQEAAVKKAKGNIQALLDMRPDRVTVWRNGQLHLVAPETVNPGETVQYKAGERVALDGKLQGEGGLFNTAALTGESLPRLIGTEEDVLAGMVILDRVVDIRVTKPFQESTIARILKLVQGAAARKAKTEQFIRKFAKVYTPMVTYLALALVVVPWFFVPEYDFSTWLYRALVFLVISCPCALVISIPLGYFGGIGAASKNGILFKGSNFLDLMAKVNTVVMDKTGTLTRGTFEVVKTVSTGGSLDESWKSLAADLERSSMHPIARSIVTHITPNLQDKLPVVSEQIEIAGMGIIGKIGNKAVIVGNHRLMLQQEVQGMITVVEPGRSVVHVAIDGIHQGYFLIADTLKVDAKKAISDLQKCGIKELFILSGDRQHVTDSVAKELGITQAFGELLPEEKANLLTSIQSTPNRIVAFVGDGINDAPVLALADVGIAMGGLGSDVAIETADVVIQTDQPTKIAKAIQIGRFTRQVVWQNILLAFGVKLAVLILGATGMASMWEAVFADVGVALLAILNAVRIQYR</sequence>
<dbReference type="Proteomes" id="UP000013909">
    <property type="component" value="Unassembled WGS sequence"/>
</dbReference>
<dbReference type="OrthoDB" id="1488806at2"/>
<keyword evidence="5" id="KW-1278">Translocase</keyword>
<dbReference type="STRING" id="1232681.ADIS_0994"/>
<dbReference type="GO" id="GO:0005524">
    <property type="term" value="F:ATP binding"/>
    <property type="evidence" value="ECO:0007669"/>
    <property type="project" value="UniProtKB-UniRule"/>
</dbReference>
<keyword evidence="3 10" id="KW-0812">Transmembrane</keyword>
<dbReference type="SUPFAM" id="SSF56784">
    <property type="entry name" value="HAD-like"/>
    <property type="match status" value="1"/>
</dbReference>
<dbReference type="InterPro" id="IPR059000">
    <property type="entry name" value="ATPase_P-type_domA"/>
</dbReference>
<feature type="transmembrane region" description="Helical" evidence="10">
    <location>
        <begin position="297"/>
        <end position="318"/>
    </location>
</feature>
<evidence type="ECO:0000256" key="10">
    <source>
        <dbReference type="RuleBase" id="RU362081"/>
    </source>
</evidence>
<dbReference type="NCBIfam" id="TIGR01494">
    <property type="entry name" value="ATPase_P-type"/>
    <property type="match status" value="1"/>
</dbReference>
<dbReference type="InterPro" id="IPR008250">
    <property type="entry name" value="ATPase_P-typ_transduc_dom_A_sf"/>
</dbReference>
<dbReference type="InterPro" id="IPR044492">
    <property type="entry name" value="P_typ_ATPase_HD_dom"/>
</dbReference>
<dbReference type="PATRIC" id="fig|1288963.3.peg.994"/>
<dbReference type="NCBIfam" id="TIGR01525">
    <property type="entry name" value="ATPase-IB_hvy"/>
    <property type="match status" value="1"/>
</dbReference>
<organism evidence="12 13">
    <name type="scientific">Lunatimonas lonarensis</name>
    <dbReference type="NCBI Taxonomy" id="1232681"/>
    <lineage>
        <taxon>Bacteria</taxon>
        <taxon>Pseudomonadati</taxon>
        <taxon>Bacteroidota</taxon>
        <taxon>Cytophagia</taxon>
        <taxon>Cytophagales</taxon>
        <taxon>Cyclobacteriaceae</taxon>
    </lineage>
</organism>
<dbReference type="PRINTS" id="PR00119">
    <property type="entry name" value="CATATPASE"/>
</dbReference>
<keyword evidence="6 10" id="KW-1133">Transmembrane helix</keyword>
<dbReference type="NCBIfam" id="TIGR01512">
    <property type="entry name" value="ATPase-IB2_Cd"/>
    <property type="match status" value="1"/>
</dbReference>
<dbReference type="Gene3D" id="2.70.150.10">
    <property type="entry name" value="Calcium-transporting ATPase, cytoplasmic transduction domain A"/>
    <property type="match status" value="1"/>
</dbReference>
<name>R7ZWK2_9BACT</name>
<comment type="subcellular location">
    <subcellularLocation>
        <location evidence="10">Cell membrane</location>
    </subcellularLocation>
    <subcellularLocation>
        <location evidence="1">Membrane</location>
    </subcellularLocation>
</comment>
<feature type="transmembrane region" description="Helical" evidence="10">
    <location>
        <begin position="38"/>
        <end position="59"/>
    </location>
</feature>
<keyword evidence="7 10" id="KW-0472">Membrane</keyword>
<dbReference type="EC" id="7.2.2.12" evidence="8"/>
<dbReference type="SFLD" id="SFLDS00003">
    <property type="entry name" value="Haloacid_Dehalogenase"/>
    <property type="match status" value="1"/>
</dbReference>
<dbReference type="SFLD" id="SFLDF00027">
    <property type="entry name" value="p-type_atpase"/>
    <property type="match status" value="1"/>
</dbReference>
<dbReference type="SUPFAM" id="SSF81665">
    <property type="entry name" value="Calcium ATPase, transmembrane domain M"/>
    <property type="match status" value="1"/>
</dbReference>
<feature type="transmembrane region" description="Helical" evidence="10">
    <location>
        <begin position="265"/>
        <end position="285"/>
    </location>
</feature>
<evidence type="ECO:0000256" key="6">
    <source>
        <dbReference type="ARBA" id="ARBA00022989"/>
    </source>
</evidence>
<dbReference type="Gene3D" id="3.40.50.1000">
    <property type="entry name" value="HAD superfamily/HAD-like"/>
    <property type="match status" value="1"/>
</dbReference>
<dbReference type="EMBL" id="AQHR01000031">
    <property type="protein sequence ID" value="EON78525.1"/>
    <property type="molecule type" value="Genomic_DNA"/>
</dbReference>
<dbReference type="SFLD" id="SFLDG00002">
    <property type="entry name" value="C1.7:_P-type_atpase_like"/>
    <property type="match status" value="1"/>
</dbReference>
<keyword evidence="10" id="KW-0067">ATP-binding</keyword>
<evidence type="ECO:0000313" key="12">
    <source>
        <dbReference type="EMBL" id="EON78525.1"/>
    </source>
</evidence>
<dbReference type="GO" id="GO:0016887">
    <property type="term" value="F:ATP hydrolysis activity"/>
    <property type="evidence" value="ECO:0007669"/>
    <property type="project" value="InterPro"/>
</dbReference>
<dbReference type="GO" id="GO:0016463">
    <property type="term" value="F:P-type zinc transporter activity"/>
    <property type="evidence" value="ECO:0007669"/>
    <property type="project" value="UniProtKB-EC"/>
</dbReference>
<evidence type="ECO:0000256" key="8">
    <source>
        <dbReference type="ARBA" id="ARBA00039097"/>
    </source>
</evidence>
<evidence type="ECO:0000313" key="13">
    <source>
        <dbReference type="Proteomes" id="UP000013909"/>
    </source>
</evidence>